<evidence type="ECO:0000256" key="16">
    <source>
        <dbReference type="PIRNR" id="PIRNR006404"/>
    </source>
</evidence>
<evidence type="ECO:0000256" key="14">
    <source>
        <dbReference type="ARBA" id="ARBA00023136"/>
    </source>
</evidence>
<evidence type="ECO:0000256" key="18">
    <source>
        <dbReference type="PIRSR" id="PIRSR006404-2"/>
    </source>
</evidence>
<dbReference type="GO" id="GO:0009086">
    <property type="term" value="P:methionine biosynthetic process"/>
    <property type="evidence" value="ECO:0007669"/>
    <property type="project" value="UniProtKB-KW"/>
</dbReference>
<evidence type="ECO:0000256" key="4">
    <source>
        <dbReference type="ARBA" id="ARBA00022605"/>
    </source>
</evidence>
<feature type="domain" description="CBS" evidence="20">
    <location>
        <begin position="324"/>
        <end position="380"/>
    </location>
</feature>
<keyword evidence="11 16" id="KW-1133">Transmembrane helix</keyword>
<evidence type="ECO:0000259" key="20">
    <source>
        <dbReference type="PROSITE" id="PS51371"/>
    </source>
</evidence>
<dbReference type="PROSITE" id="PS51371">
    <property type="entry name" value="CBS"/>
    <property type="match status" value="2"/>
</dbReference>
<keyword evidence="12 16" id="KW-0482">Metalloprotease</keyword>
<keyword evidence="7 16" id="KW-0479">Metal-binding</keyword>
<protein>
    <recommendedName>
        <fullName evidence="16">Zinc metalloprotease</fullName>
    </recommendedName>
</protein>
<dbReference type="GO" id="GO:0046872">
    <property type="term" value="F:metal ion binding"/>
    <property type="evidence" value="ECO:0007669"/>
    <property type="project" value="UniProtKB-UniRule"/>
</dbReference>
<evidence type="ECO:0000256" key="6">
    <source>
        <dbReference type="ARBA" id="ARBA00022692"/>
    </source>
</evidence>
<evidence type="ECO:0000256" key="11">
    <source>
        <dbReference type="ARBA" id="ARBA00022989"/>
    </source>
</evidence>
<feature type="transmembrane region" description="Helical" evidence="16">
    <location>
        <begin position="156"/>
        <end position="176"/>
    </location>
</feature>
<evidence type="ECO:0000256" key="7">
    <source>
        <dbReference type="ARBA" id="ARBA00022723"/>
    </source>
</evidence>
<keyword evidence="9 16" id="KW-0378">Hydrolase</keyword>
<dbReference type="Pfam" id="PF02163">
    <property type="entry name" value="Peptidase_M50"/>
    <property type="match status" value="2"/>
</dbReference>
<feature type="binding site" evidence="18">
    <location>
        <position position="80"/>
    </location>
    <ligand>
        <name>Zn(2+)</name>
        <dbReference type="ChEBI" id="CHEBI:29105"/>
        <note>catalytic</note>
    </ligand>
</feature>
<reference evidence="21" key="1">
    <citation type="submission" date="2020-06" db="EMBL/GenBank/DDBJ databases">
        <title>Unique genomic features of the anaerobic methanotrophic archaea.</title>
        <authorList>
            <person name="Chadwick G.L."/>
            <person name="Skennerton C.T."/>
            <person name="Laso-Perez R."/>
            <person name="Leu A.O."/>
            <person name="Speth D.R."/>
            <person name="Yu H."/>
            <person name="Morgan-Lang C."/>
            <person name="Hatzenpichler R."/>
            <person name="Goudeau D."/>
            <person name="Malmstrom R."/>
            <person name="Brazelton W.J."/>
            <person name="Woyke T."/>
            <person name="Hallam S.J."/>
            <person name="Tyson G.W."/>
            <person name="Wegener G."/>
            <person name="Boetius A."/>
            <person name="Orphan V."/>
        </authorList>
    </citation>
    <scope>NUCLEOTIDE SEQUENCE</scope>
</reference>
<keyword evidence="5 16" id="KW-0645">Protease</keyword>
<dbReference type="AlphaFoldDB" id="A0A7G9YKX3"/>
<dbReference type="CDD" id="cd06164">
    <property type="entry name" value="S2P-M50_SpoIVFB_CBS"/>
    <property type="match status" value="1"/>
</dbReference>
<organism evidence="21">
    <name type="scientific">Candidatus Methanogaster sp. ANME-2c ERB4</name>
    <dbReference type="NCBI Taxonomy" id="2759911"/>
    <lineage>
        <taxon>Archaea</taxon>
        <taxon>Methanobacteriati</taxon>
        <taxon>Methanobacteriota</taxon>
        <taxon>Stenosarchaea group</taxon>
        <taxon>Methanomicrobia</taxon>
        <taxon>Methanosarcinales</taxon>
        <taxon>ANME-2 cluster</taxon>
        <taxon>Candidatus Methanogasteraceae</taxon>
        <taxon>Candidatus Methanogaster</taxon>
    </lineage>
</organism>
<dbReference type="Gene3D" id="3.10.580.10">
    <property type="entry name" value="CBS-domain"/>
    <property type="match status" value="1"/>
</dbReference>
<dbReference type="PANTHER" id="PTHR39188">
    <property type="entry name" value="MEMBRANE-ASSOCIATED ZINC METALLOPROTEASE M50B"/>
    <property type="match status" value="1"/>
</dbReference>
<keyword evidence="10 16" id="KW-0862">Zinc</keyword>
<dbReference type="GO" id="GO:0008237">
    <property type="term" value="F:metallopeptidase activity"/>
    <property type="evidence" value="ECO:0007669"/>
    <property type="project" value="UniProtKB-UniRule"/>
</dbReference>
<keyword evidence="15" id="KW-0486">Methionine biosynthesis</keyword>
<evidence type="ECO:0000256" key="19">
    <source>
        <dbReference type="PROSITE-ProRule" id="PRU00703"/>
    </source>
</evidence>
<accession>A0A7G9YKX3</accession>
<dbReference type="InterPro" id="IPR000644">
    <property type="entry name" value="CBS_dom"/>
</dbReference>
<evidence type="ECO:0000256" key="17">
    <source>
        <dbReference type="PIRSR" id="PIRSR006404-1"/>
    </source>
</evidence>
<comment type="cofactor">
    <cofactor evidence="16 18">
        <name>Zn(2+)</name>
        <dbReference type="ChEBI" id="CHEBI:29105"/>
    </cofactor>
    <text evidence="16 18">Binds 1 zinc ion per subunit.</text>
</comment>
<dbReference type="PIRSF" id="PIRSF006404">
    <property type="entry name" value="UCP006404_Pept_M50_CBS"/>
    <property type="match status" value="1"/>
</dbReference>
<evidence type="ECO:0000256" key="10">
    <source>
        <dbReference type="ARBA" id="ARBA00022833"/>
    </source>
</evidence>
<evidence type="ECO:0000256" key="8">
    <source>
        <dbReference type="ARBA" id="ARBA00022737"/>
    </source>
</evidence>
<feature type="domain" description="CBS" evidence="20">
    <location>
        <begin position="260"/>
        <end position="317"/>
    </location>
</feature>
<keyword evidence="13 19" id="KW-0129">CBS domain</keyword>
<evidence type="ECO:0000313" key="21">
    <source>
        <dbReference type="EMBL" id="QNO48657.1"/>
    </source>
</evidence>
<dbReference type="PANTHER" id="PTHR39188:SF3">
    <property type="entry name" value="STAGE IV SPORULATION PROTEIN FB"/>
    <property type="match status" value="1"/>
</dbReference>
<evidence type="ECO:0000256" key="15">
    <source>
        <dbReference type="ARBA" id="ARBA00023167"/>
    </source>
</evidence>
<dbReference type="GO" id="GO:0006508">
    <property type="term" value="P:proteolysis"/>
    <property type="evidence" value="ECO:0007669"/>
    <property type="project" value="UniProtKB-KW"/>
</dbReference>
<feature type="transmembrane region" description="Helical" evidence="16">
    <location>
        <begin position="121"/>
        <end position="144"/>
    </location>
</feature>
<evidence type="ECO:0000256" key="12">
    <source>
        <dbReference type="ARBA" id="ARBA00023049"/>
    </source>
</evidence>
<dbReference type="SMART" id="SM00116">
    <property type="entry name" value="CBS"/>
    <property type="match status" value="2"/>
</dbReference>
<gene>
    <name evidence="21" type="ORF">LENKHJGJ_00028</name>
</gene>
<dbReference type="EMBL" id="MT631357">
    <property type="protein sequence ID" value="QNO48657.1"/>
    <property type="molecule type" value="Genomic_DNA"/>
</dbReference>
<feature type="transmembrane region" description="Helical" evidence="16">
    <location>
        <begin position="61"/>
        <end position="79"/>
    </location>
</feature>
<evidence type="ECO:0000256" key="3">
    <source>
        <dbReference type="ARBA" id="ARBA00022475"/>
    </source>
</evidence>
<dbReference type="CDD" id="cd04801">
    <property type="entry name" value="CBS_pair_peptidase_M50"/>
    <property type="match status" value="1"/>
</dbReference>
<dbReference type="InterPro" id="IPR008915">
    <property type="entry name" value="Peptidase_M50"/>
</dbReference>
<comment type="similarity">
    <text evidence="2 16">Belongs to the peptidase M50B family.</text>
</comment>
<dbReference type="Pfam" id="PF00571">
    <property type="entry name" value="CBS"/>
    <property type="match status" value="2"/>
</dbReference>
<keyword evidence="6 16" id="KW-0812">Transmembrane</keyword>
<keyword evidence="14 16" id="KW-0472">Membrane</keyword>
<feature type="active site" evidence="17">
    <location>
        <position position="81"/>
    </location>
</feature>
<feature type="transmembrane region" description="Helical" evidence="16">
    <location>
        <begin position="91"/>
        <end position="109"/>
    </location>
</feature>
<proteinExistence type="inferred from homology"/>
<comment type="subcellular location">
    <subcellularLocation>
        <location evidence="1 16">Cell membrane</location>
        <topology evidence="1 16">Multi-pass membrane protein</topology>
    </subcellularLocation>
</comment>
<dbReference type="GO" id="GO:0005886">
    <property type="term" value="C:plasma membrane"/>
    <property type="evidence" value="ECO:0007669"/>
    <property type="project" value="UniProtKB-SubCell"/>
</dbReference>
<evidence type="ECO:0000256" key="5">
    <source>
        <dbReference type="ARBA" id="ARBA00022670"/>
    </source>
</evidence>
<evidence type="ECO:0000256" key="1">
    <source>
        <dbReference type="ARBA" id="ARBA00004651"/>
    </source>
</evidence>
<feature type="transmembrane region" description="Helical" evidence="16">
    <location>
        <begin position="210"/>
        <end position="236"/>
    </location>
</feature>
<evidence type="ECO:0000256" key="2">
    <source>
        <dbReference type="ARBA" id="ARBA00007931"/>
    </source>
</evidence>
<sequence>MRDIQNSGATMKTSIQIGTVMGIPIKIHISFLLVLTLFPILFAMENGDNVFGFAYVASTPLRYALSMVLTILLFTCVLLHELGHSWVAKRYGIAIRSITLMILGGIAAMDDIPRDPRAEMRISIAGPAVSLGIAAFCSIAYLGLHNITQTPVLSHITHLVWSLACINITLFTFNLIPAFPMDGGRVLRAWYAGHTPYLRATRKAVYIGKMIAIVMGVFGLLVRSPFLILIAFFVYIGASEEERFTEVSVTLEGIKVSDIMTRNITQVPETMTISEVIRLMFEEKHVGYPVIDQFTRNVVGIVTFADIKNVPMSEHETVLVRDVMTTDLIFVSETADAVDALKTMSAQKIGRLLVRDGTAIVGIVSRTDLMRSIEVLGYSER</sequence>
<feature type="binding site" evidence="18">
    <location>
        <position position="182"/>
    </location>
    <ligand>
        <name>Zn(2+)</name>
        <dbReference type="ChEBI" id="CHEBI:29105"/>
        <note>catalytic</note>
    </ligand>
</feature>
<dbReference type="InterPro" id="IPR046342">
    <property type="entry name" value="CBS_dom_sf"/>
</dbReference>
<keyword evidence="8" id="KW-0677">Repeat</keyword>
<feature type="binding site" evidence="18">
    <location>
        <position position="84"/>
    </location>
    <ligand>
        <name>Zn(2+)</name>
        <dbReference type="ChEBI" id="CHEBI:29105"/>
        <note>catalytic</note>
    </ligand>
</feature>
<keyword evidence="4" id="KW-0028">Amino-acid biosynthesis</keyword>
<dbReference type="InterPro" id="IPR016483">
    <property type="entry name" value="UCP006404_Pept_M50_CBS"/>
</dbReference>
<name>A0A7G9YKX3_9EURY</name>
<evidence type="ECO:0000256" key="13">
    <source>
        <dbReference type="ARBA" id="ARBA00023122"/>
    </source>
</evidence>
<keyword evidence="3 16" id="KW-1003">Cell membrane</keyword>
<dbReference type="SUPFAM" id="SSF54631">
    <property type="entry name" value="CBS-domain pair"/>
    <property type="match status" value="1"/>
</dbReference>
<evidence type="ECO:0000256" key="9">
    <source>
        <dbReference type="ARBA" id="ARBA00022801"/>
    </source>
</evidence>
<feature type="transmembrane region" description="Helical" evidence="16">
    <location>
        <begin position="20"/>
        <end position="41"/>
    </location>
</feature>